<dbReference type="RefSeq" id="WP_124724187.1">
    <property type="nucleotide sequence ID" value="NZ_CP034044.1"/>
</dbReference>
<reference evidence="1 2" key="1">
    <citation type="submission" date="2018-11" db="EMBL/GenBank/DDBJ databases">
        <title>Genome sequence of Mycoplasma struthionis sp. nov.</title>
        <authorList>
            <person name="Spergser J."/>
        </authorList>
    </citation>
    <scope>NUCLEOTIDE SEQUENCE [LARGE SCALE GENOMIC DNA]</scope>
    <source>
        <strain evidence="1 2">237IA</strain>
    </source>
</reference>
<protein>
    <submittedName>
        <fullName evidence="1">Uncharacterized protein</fullName>
    </submittedName>
</protein>
<evidence type="ECO:0000313" key="1">
    <source>
        <dbReference type="EMBL" id="AZG68492.1"/>
    </source>
</evidence>
<accession>A0A3G8LHZ4</accession>
<organism evidence="1 2">
    <name type="scientific">Mycoplasma struthionis</name>
    <dbReference type="NCBI Taxonomy" id="538220"/>
    <lineage>
        <taxon>Bacteria</taxon>
        <taxon>Bacillati</taxon>
        <taxon>Mycoplasmatota</taxon>
        <taxon>Mollicutes</taxon>
        <taxon>Mycoplasmataceae</taxon>
        <taxon>Mycoplasma</taxon>
    </lineage>
</organism>
<dbReference type="KEGG" id="mstr:EGN60_00690"/>
<dbReference type="Proteomes" id="UP000275883">
    <property type="component" value="Chromosome"/>
</dbReference>
<gene>
    <name evidence="1" type="ORF">EGN60_00690</name>
</gene>
<keyword evidence="2" id="KW-1185">Reference proteome</keyword>
<sequence>MKSNLFIAKKGKNVEKNLLSEIYENIALAKKEKQDLLIKKNEEFNILKDKSLFESLYNEQMKGDK</sequence>
<evidence type="ECO:0000313" key="2">
    <source>
        <dbReference type="Proteomes" id="UP000275883"/>
    </source>
</evidence>
<proteinExistence type="predicted"/>
<dbReference type="EMBL" id="CP034044">
    <property type="protein sequence ID" value="AZG68492.1"/>
    <property type="molecule type" value="Genomic_DNA"/>
</dbReference>
<dbReference type="AlphaFoldDB" id="A0A3G8LHZ4"/>
<name>A0A3G8LHZ4_9MOLU</name>